<dbReference type="InterPro" id="IPR012373">
    <property type="entry name" value="Ferrdict_sens_TM"/>
</dbReference>
<dbReference type="PANTHER" id="PTHR30273:SF2">
    <property type="entry name" value="PROTEIN FECR"/>
    <property type="match status" value="1"/>
</dbReference>
<dbReference type="EMBL" id="CADIJX010000009">
    <property type="protein sequence ID" value="CAB3697021.1"/>
    <property type="molecule type" value="Genomic_DNA"/>
</dbReference>
<evidence type="ECO:0000259" key="2">
    <source>
        <dbReference type="Pfam" id="PF16220"/>
    </source>
</evidence>
<accession>A0A6S7A1G5</accession>
<name>A0A6S7A1G5_9BURK</name>
<sequence>MTRAEAARTSGPIDPATVRQASEWMARLWSGTASEADLQACARWRAEHPDHDRAWSRLQIMEAKLGLAASPGAGRVLLETPSKGRRRALQALGLAVAAGGTALVLREADSWQAALADYHTGTGEIREVFLPDGTSVMLNTRTAIDLRFDATERRVIVKSGEILVTTSPDTASVHRPFRAQSRHGMVQALGTSFLLRQNAHLSRVAVFEGAVDVYPAQAAGAPGGVVRVNSGERTTFSAERAELPVAARETETAWSRGTLVAESMRVSDFLEELGRYRTGFLRCDPAVSDWRVTGVFSLLDTDRALRNLTLGLPLAVTYRTPYWVTVHAKRPA</sequence>
<organism evidence="3 4">
    <name type="scientific">Achromobacter pestifer</name>
    <dbReference type="NCBI Taxonomy" id="1353889"/>
    <lineage>
        <taxon>Bacteria</taxon>
        <taxon>Pseudomonadati</taxon>
        <taxon>Pseudomonadota</taxon>
        <taxon>Betaproteobacteria</taxon>
        <taxon>Burkholderiales</taxon>
        <taxon>Alcaligenaceae</taxon>
        <taxon>Achromobacter</taxon>
    </lineage>
</organism>
<dbReference type="PANTHER" id="PTHR30273">
    <property type="entry name" value="PERIPLASMIC SIGNAL SENSOR AND SIGMA FACTOR ACTIVATOR FECR-RELATED"/>
    <property type="match status" value="1"/>
</dbReference>
<evidence type="ECO:0000313" key="4">
    <source>
        <dbReference type="Proteomes" id="UP000494108"/>
    </source>
</evidence>
<evidence type="ECO:0000259" key="1">
    <source>
        <dbReference type="Pfam" id="PF04773"/>
    </source>
</evidence>
<dbReference type="Pfam" id="PF16220">
    <property type="entry name" value="DUF4880"/>
    <property type="match status" value="1"/>
</dbReference>
<proteinExistence type="predicted"/>
<feature type="domain" description="FecR N-terminal" evidence="2">
    <location>
        <begin position="19"/>
        <end position="59"/>
    </location>
</feature>
<dbReference type="InterPro" id="IPR032623">
    <property type="entry name" value="FecR_N"/>
</dbReference>
<dbReference type="RefSeq" id="WP_175177463.1">
    <property type="nucleotide sequence ID" value="NZ_CADIJX010000009.1"/>
</dbReference>
<dbReference type="GO" id="GO:0016989">
    <property type="term" value="F:sigma factor antagonist activity"/>
    <property type="evidence" value="ECO:0007669"/>
    <property type="project" value="TreeGrafter"/>
</dbReference>
<reference evidence="3 4" key="1">
    <citation type="submission" date="2020-04" db="EMBL/GenBank/DDBJ databases">
        <authorList>
            <person name="De Canck E."/>
        </authorList>
    </citation>
    <scope>NUCLEOTIDE SEQUENCE [LARGE SCALE GENOMIC DNA]</scope>
    <source>
        <strain evidence="3 4">LMG 3431</strain>
    </source>
</reference>
<evidence type="ECO:0000313" key="3">
    <source>
        <dbReference type="EMBL" id="CAB3697021.1"/>
    </source>
</evidence>
<dbReference type="Proteomes" id="UP000494108">
    <property type="component" value="Unassembled WGS sequence"/>
</dbReference>
<gene>
    <name evidence="3" type="primary">fecR_22</name>
    <name evidence="3" type="ORF">LMG3431_05194</name>
</gene>
<dbReference type="Gene3D" id="2.60.120.1440">
    <property type="match status" value="1"/>
</dbReference>
<dbReference type="AlphaFoldDB" id="A0A6S7A1G5"/>
<dbReference type="Pfam" id="PF04773">
    <property type="entry name" value="FecR"/>
    <property type="match status" value="1"/>
</dbReference>
<keyword evidence="4" id="KW-1185">Reference proteome</keyword>
<protein>
    <submittedName>
        <fullName evidence="3">Protein FecR</fullName>
    </submittedName>
</protein>
<dbReference type="InterPro" id="IPR006860">
    <property type="entry name" value="FecR"/>
</dbReference>
<feature type="domain" description="FecR protein" evidence="1">
    <location>
        <begin position="117"/>
        <end position="211"/>
    </location>
</feature>
<dbReference type="PIRSF" id="PIRSF018266">
    <property type="entry name" value="FecR"/>
    <property type="match status" value="1"/>
</dbReference>